<evidence type="ECO:0000256" key="1">
    <source>
        <dbReference type="SAM" id="MobiDB-lite"/>
    </source>
</evidence>
<comment type="caution">
    <text evidence="2">The sequence shown here is derived from an EMBL/GenBank/DDBJ whole genome shotgun (WGS) entry which is preliminary data.</text>
</comment>
<gene>
    <name evidence="2" type="ORF">E7Y31_22040</name>
</gene>
<proteinExistence type="predicted"/>
<dbReference type="Proteomes" id="UP000305282">
    <property type="component" value="Unassembled WGS sequence"/>
</dbReference>
<reference evidence="2 3" key="1">
    <citation type="submission" date="2019-04" db="EMBL/GenBank/DDBJ databases">
        <title>Draft genome sequences for three unisolated Alnus-infective Frankia Sp+ strains, AgTrS, AiOr and AvVan, the first sequenced Frankia strains able to sporulate in-planta.</title>
        <authorList>
            <person name="Bethencourt L."/>
            <person name="Vautrin F."/>
            <person name="Taib N."/>
            <person name="Dubost A."/>
            <person name="Castro-Garcia L."/>
            <person name="Imbaud O."/>
            <person name="Abrouk D."/>
            <person name="Fournier P."/>
            <person name="Briolay J."/>
            <person name="Nguyen A."/>
            <person name="Normand P."/>
            <person name="Fernandez M.P."/>
            <person name="Brochier-Armanet C."/>
            <person name="Herrera-Belaroussi A."/>
        </authorList>
    </citation>
    <scope>NUCLEOTIDE SEQUENCE [LARGE SCALE GENOMIC DNA]</scope>
    <source>
        <strain evidence="2 3">AvVan</strain>
    </source>
</reference>
<accession>A0A4S5BR29</accession>
<dbReference type="RefSeq" id="WP_136449602.1">
    <property type="nucleotide sequence ID" value="NZ_CADCWT010000522.1"/>
</dbReference>
<evidence type="ECO:0000313" key="3">
    <source>
        <dbReference type="Proteomes" id="UP000305282"/>
    </source>
</evidence>
<dbReference type="AlphaFoldDB" id="A0A4S5BR29"/>
<protein>
    <submittedName>
        <fullName evidence="2">Uncharacterized protein</fullName>
    </submittedName>
</protein>
<dbReference type="EMBL" id="SSXH01000921">
    <property type="protein sequence ID" value="THJ34829.1"/>
    <property type="molecule type" value="Genomic_DNA"/>
</dbReference>
<name>A0A4S5BR29_9ACTN</name>
<organism evidence="2 3">
    <name type="scientific">Candidatus Frankia alpina</name>
    <dbReference type="NCBI Taxonomy" id="2699483"/>
    <lineage>
        <taxon>Bacteria</taxon>
        <taxon>Bacillati</taxon>
        <taxon>Actinomycetota</taxon>
        <taxon>Actinomycetes</taxon>
        <taxon>Frankiales</taxon>
        <taxon>Frankiaceae</taxon>
        <taxon>Frankia</taxon>
    </lineage>
</organism>
<feature type="compositionally biased region" description="Basic and acidic residues" evidence="1">
    <location>
        <begin position="1"/>
        <end position="10"/>
    </location>
</feature>
<sequence>MSIAAERPDAIDTDAPMWEPGPPVEFTAPSATVHHSELTGLSMLIADGGMRASDLGANLALLIPADARLVKGTSDGEVTVITFQVAPPRPRDEAPAADEGDVP</sequence>
<evidence type="ECO:0000313" key="2">
    <source>
        <dbReference type="EMBL" id="THJ34829.1"/>
    </source>
</evidence>
<keyword evidence="3" id="KW-1185">Reference proteome</keyword>
<feature type="region of interest" description="Disordered" evidence="1">
    <location>
        <begin position="1"/>
        <end position="22"/>
    </location>
</feature>